<feature type="domain" description="Arm DNA-binding" evidence="3">
    <location>
        <begin position="12"/>
        <end position="98"/>
    </location>
</feature>
<organism evidence="4 5">
    <name type="scientific">Arachidicoccus ginsenosidivorans</name>
    <dbReference type="NCBI Taxonomy" id="496057"/>
    <lineage>
        <taxon>Bacteria</taxon>
        <taxon>Pseudomonadati</taxon>
        <taxon>Bacteroidota</taxon>
        <taxon>Chitinophagia</taxon>
        <taxon>Chitinophagales</taxon>
        <taxon>Chitinophagaceae</taxon>
        <taxon>Arachidicoccus</taxon>
    </lineage>
</organism>
<dbReference type="EMBL" id="CP042434">
    <property type="protein sequence ID" value="QEC71017.1"/>
    <property type="molecule type" value="Genomic_DNA"/>
</dbReference>
<dbReference type="Proteomes" id="UP000321291">
    <property type="component" value="Chromosome"/>
</dbReference>
<evidence type="ECO:0000313" key="4">
    <source>
        <dbReference type="EMBL" id="QEC71017.1"/>
    </source>
</evidence>
<feature type="domain" description="Phage integrase SAM-like" evidence="2">
    <location>
        <begin position="110"/>
        <end position="198"/>
    </location>
</feature>
<keyword evidence="5" id="KW-1185">Reference proteome</keyword>
<dbReference type="InterPro" id="IPR010998">
    <property type="entry name" value="Integrase_recombinase_N"/>
</dbReference>
<dbReference type="Pfam" id="PF17293">
    <property type="entry name" value="Arm-DNA-bind_5"/>
    <property type="match status" value="1"/>
</dbReference>
<protein>
    <recommendedName>
        <fullName evidence="6">Phage integrase SAM-like domain-containing protein</fullName>
    </recommendedName>
</protein>
<evidence type="ECO:0008006" key="6">
    <source>
        <dbReference type="Google" id="ProtNLM"/>
    </source>
</evidence>
<accession>A0A5B8VHF6</accession>
<evidence type="ECO:0000259" key="3">
    <source>
        <dbReference type="Pfam" id="PF17293"/>
    </source>
</evidence>
<dbReference type="InterPro" id="IPR025269">
    <property type="entry name" value="SAM-like_dom"/>
</dbReference>
<evidence type="ECO:0000259" key="2">
    <source>
        <dbReference type="Pfam" id="PF13102"/>
    </source>
</evidence>
<keyword evidence="1" id="KW-0238">DNA-binding</keyword>
<dbReference type="RefSeq" id="WP_146780276.1">
    <property type="nucleotide sequence ID" value="NZ_CP042434.1"/>
</dbReference>
<name>A0A5B8VHF6_9BACT</name>
<dbReference type="InterPro" id="IPR035386">
    <property type="entry name" value="Arm-DNA-bind_5"/>
</dbReference>
<proteinExistence type="predicted"/>
<dbReference type="OrthoDB" id="892893at2"/>
<evidence type="ECO:0000313" key="5">
    <source>
        <dbReference type="Proteomes" id="UP000321291"/>
    </source>
</evidence>
<gene>
    <name evidence="4" type="ORF">FSB73_04330</name>
</gene>
<reference evidence="4 5" key="1">
    <citation type="journal article" date="2017" name="Int. J. Syst. Evol. Microbiol.">
        <title>Arachidicoccus ginsenosidivorans sp. nov., with ginsenoside-converting activity isolated from ginseng cultivating soil.</title>
        <authorList>
            <person name="Siddiqi M.Z."/>
            <person name="Aslam Z."/>
            <person name="Im W.T."/>
        </authorList>
    </citation>
    <scope>NUCLEOTIDE SEQUENCE [LARGE SCALE GENOMIC DNA]</scope>
    <source>
        <strain evidence="4 5">Gsoil 809</strain>
    </source>
</reference>
<sequence length="201" mass="23713">MSNENKTFSVIFITKNDKEKNNLLSVYMRITVDGSRKEISMKQWGTKDQWNFQKGLAKGNSKTANDLNLFLERARGKVLNDSKELLLNNHRITSEVLKRKFLGLDENSKTLLELIDYHNENMQHTLSRGTLKNYKSTRRYVEKFIREHKRSAPVYLSELNYQFVVEFENFIRLHPLKESDPLHNNGLMKHIERLKKITSLV</sequence>
<dbReference type="AlphaFoldDB" id="A0A5B8VHF6"/>
<dbReference type="Pfam" id="PF13102">
    <property type="entry name" value="Phage_int_SAM_5"/>
    <property type="match status" value="1"/>
</dbReference>
<evidence type="ECO:0000256" key="1">
    <source>
        <dbReference type="ARBA" id="ARBA00023125"/>
    </source>
</evidence>
<dbReference type="GO" id="GO:0003677">
    <property type="term" value="F:DNA binding"/>
    <property type="evidence" value="ECO:0007669"/>
    <property type="project" value="UniProtKB-KW"/>
</dbReference>
<dbReference type="Gene3D" id="1.10.150.130">
    <property type="match status" value="1"/>
</dbReference>
<dbReference type="KEGG" id="agi:FSB73_04330"/>